<evidence type="ECO:0000256" key="9">
    <source>
        <dbReference type="ARBA" id="ARBA00023303"/>
    </source>
</evidence>
<dbReference type="CDD" id="cd00400">
    <property type="entry name" value="Voltage_gated_ClC"/>
    <property type="match status" value="1"/>
</dbReference>
<dbReference type="InterPro" id="IPR036721">
    <property type="entry name" value="RCK_C_sf"/>
</dbReference>
<feature type="transmembrane region" description="Helical" evidence="12">
    <location>
        <begin position="363"/>
        <end position="386"/>
    </location>
</feature>
<dbReference type="PROSITE" id="PS51371">
    <property type="entry name" value="CBS"/>
    <property type="match status" value="1"/>
</dbReference>
<accession>A0A2S9XCC7</accession>
<keyword evidence="9" id="KW-0407">Ion channel</keyword>
<dbReference type="GO" id="GO:0005254">
    <property type="term" value="F:chloride channel activity"/>
    <property type="evidence" value="ECO:0007669"/>
    <property type="project" value="UniProtKB-KW"/>
</dbReference>
<dbReference type="Proteomes" id="UP000237968">
    <property type="component" value="Unassembled WGS sequence"/>
</dbReference>
<feature type="transmembrane region" description="Helical" evidence="12">
    <location>
        <begin position="520"/>
        <end position="542"/>
    </location>
</feature>
<dbReference type="InterPro" id="IPR014743">
    <property type="entry name" value="Cl-channel_core"/>
</dbReference>
<dbReference type="PANTHER" id="PTHR43427">
    <property type="entry name" value="CHLORIDE CHANNEL PROTEIN CLC-E"/>
    <property type="match status" value="1"/>
</dbReference>
<feature type="transmembrane region" description="Helical" evidence="12">
    <location>
        <begin position="406"/>
        <end position="425"/>
    </location>
</feature>
<dbReference type="SUPFAM" id="SSF54631">
    <property type="entry name" value="CBS-domain pair"/>
    <property type="match status" value="1"/>
</dbReference>
<dbReference type="InterPro" id="IPR000644">
    <property type="entry name" value="CBS_dom"/>
</dbReference>
<evidence type="ECO:0000256" key="7">
    <source>
        <dbReference type="ARBA" id="ARBA00023173"/>
    </source>
</evidence>
<feature type="transmembrane region" description="Helical" evidence="12">
    <location>
        <begin position="579"/>
        <end position="605"/>
    </location>
</feature>
<dbReference type="Pfam" id="PF02080">
    <property type="entry name" value="TrkA_C"/>
    <property type="match status" value="1"/>
</dbReference>
<keyword evidence="4 12" id="KW-1133">Transmembrane helix</keyword>
<evidence type="ECO:0000256" key="2">
    <source>
        <dbReference type="ARBA" id="ARBA00022448"/>
    </source>
</evidence>
<feature type="compositionally biased region" description="Polar residues" evidence="11">
    <location>
        <begin position="65"/>
        <end position="75"/>
    </location>
</feature>
<feature type="transmembrane region" description="Helical" evidence="12">
    <location>
        <begin position="611"/>
        <end position="629"/>
    </location>
</feature>
<feature type="transmembrane region" description="Helical" evidence="12">
    <location>
        <begin position="548"/>
        <end position="572"/>
    </location>
</feature>
<dbReference type="PANTHER" id="PTHR43427:SF6">
    <property type="entry name" value="CHLORIDE CHANNEL PROTEIN CLC-E"/>
    <property type="match status" value="1"/>
</dbReference>
<dbReference type="PRINTS" id="PR00762">
    <property type="entry name" value="CLCHANNEL"/>
</dbReference>
<protein>
    <submittedName>
        <fullName evidence="15">H(+)/Cl(-) exchange transporter ClcA</fullName>
    </submittedName>
</protein>
<feature type="transmembrane region" description="Helical" evidence="12">
    <location>
        <begin position="267"/>
        <end position="288"/>
    </location>
</feature>
<keyword evidence="8" id="KW-0868">Chloride</keyword>
<dbReference type="Pfam" id="PF00654">
    <property type="entry name" value="Voltage_CLC"/>
    <property type="match status" value="1"/>
</dbReference>
<dbReference type="PROSITE" id="PS51202">
    <property type="entry name" value="RCK_C"/>
    <property type="match status" value="1"/>
</dbReference>
<dbReference type="GO" id="GO:0006813">
    <property type="term" value="P:potassium ion transport"/>
    <property type="evidence" value="ECO:0007669"/>
    <property type="project" value="InterPro"/>
</dbReference>
<keyword evidence="6 12" id="KW-0472">Membrane</keyword>
<evidence type="ECO:0000256" key="10">
    <source>
        <dbReference type="PROSITE-ProRule" id="PRU00703"/>
    </source>
</evidence>
<feature type="region of interest" description="Disordered" evidence="11">
    <location>
        <begin position="133"/>
        <end position="179"/>
    </location>
</feature>
<feature type="transmembrane region" description="Helical" evidence="12">
    <location>
        <begin position="224"/>
        <end position="247"/>
    </location>
</feature>
<evidence type="ECO:0000256" key="5">
    <source>
        <dbReference type="ARBA" id="ARBA00023065"/>
    </source>
</evidence>
<dbReference type="InterPro" id="IPR006037">
    <property type="entry name" value="RCK_C"/>
</dbReference>
<gene>
    <name evidence="15" type="primary">clcA</name>
    <name evidence="15" type="ORF">ENSA5_64220</name>
</gene>
<dbReference type="CDD" id="cd02205">
    <property type="entry name" value="CBS_pair_SF"/>
    <property type="match status" value="1"/>
</dbReference>
<evidence type="ECO:0000256" key="6">
    <source>
        <dbReference type="ARBA" id="ARBA00023136"/>
    </source>
</evidence>
<dbReference type="EMBL" id="PVNK01000279">
    <property type="protein sequence ID" value="PRP90507.1"/>
    <property type="molecule type" value="Genomic_DNA"/>
</dbReference>
<feature type="transmembrane region" description="Helical" evidence="12">
    <location>
        <begin position="446"/>
        <end position="468"/>
    </location>
</feature>
<dbReference type="InterPro" id="IPR001807">
    <property type="entry name" value="ClC"/>
</dbReference>
<dbReference type="InterPro" id="IPR050368">
    <property type="entry name" value="ClC-type_chloride_channel"/>
</dbReference>
<dbReference type="AlphaFoldDB" id="A0A2S9XCC7"/>
<dbReference type="Gene3D" id="1.10.3080.10">
    <property type="entry name" value="Clc chloride channel"/>
    <property type="match status" value="1"/>
</dbReference>
<keyword evidence="10" id="KW-0129">CBS domain</keyword>
<reference evidence="15 16" key="1">
    <citation type="submission" date="2018-03" db="EMBL/GenBank/DDBJ databases">
        <title>Draft Genome Sequences of the Obligatory Marine Myxobacteria Enhygromyxa salina SWB005.</title>
        <authorList>
            <person name="Poehlein A."/>
            <person name="Moghaddam J.A."/>
            <person name="Harms H."/>
            <person name="Alanjari M."/>
            <person name="Koenig G.M."/>
            <person name="Daniel R."/>
            <person name="Schaeberle T.F."/>
        </authorList>
    </citation>
    <scope>NUCLEOTIDE SEQUENCE [LARGE SCALE GENOMIC DNA]</scope>
    <source>
        <strain evidence="15 16">SWB005</strain>
    </source>
</reference>
<feature type="compositionally biased region" description="Low complexity" evidence="11">
    <location>
        <begin position="158"/>
        <end position="169"/>
    </location>
</feature>
<dbReference type="SUPFAM" id="SSF81340">
    <property type="entry name" value="Clc chloride channel"/>
    <property type="match status" value="1"/>
</dbReference>
<dbReference type="Gene3D" id="3.30.70.1450">
    <property type="entry name" value="Regulator of K+ conductance, C-terminal domain"/>
    <property type="match status" value="1"/>
</dbReference>
<keyword evidence="2" id="KW-0813">Transport</keyword>
<feature type="transmembrane region" description="Helical" evidence="12">
    <location>
        <begin position="488"/>
        <end position="508"/>
    </location>
</feature>
<keyword evidence="5" id="KW-0406">Ion transport</keyword>
<feature type="compositionally biased region" description="Acidic residues" evidence="11">
    <location>
        <begin position="42"/>
        <end position="60"/>
    </location>
</feature>
<proteinExistence type="predicted"/>
<keyword evidence="3 12" id="KW-0812">Transmembrane</keyword>
<feature type="domain" description="RCK C-terminal" evidence="13">
    <location>
        <begin position="803"/>
        <end position="882"/>
    </location>
</feature>
<comment type="subcellular location">
    <subcellularLocation>
        <location evidence="1">Membrane</location>
        <topology evidence="1">Multi-pass membrane protein</topology>
    </subcellularLocation>
</comment>
<keyword evidence="7" id="KW-0869">Chloride channel</keyword>
<evidence type="ECO:0000313" key="16">
    <source>
        <dbReference type="Proteomes" id="UP000237968"/>
    </source>
</evidence>
<dbReference type="Gene3D" id="3.10.580.10">
    <property type="entry name" value="CBS-domain"/>
    <property type="match status" value="1"/>
</dbReference>
<name>A0A2S9XCC7_9BACT</name>
<evidence type="ECO:0000313" key="15">
    <source>
        <dbReference type="EMBL" id="PRP90507.1"/>
    </source>
</evidence>
<feature type="region of interest" description="Disordered" evidence="11">
    <location>
        <begin position="1"/>
        <end position="116"/>
    </location>
</feature>
<feature type="domain" description="CBS" evidence="14">
    <location>
        <begin position="732"/>
        <end position="794"/>
    </location>
</feature>
<evidence type="ECO:0000256" key="8">
    <source>
        <dbReference type="ARBA" id="ARBA00023214"/>
    </source>
</evidence>
<feature type="compositionally biased region" description="Low complexity" evidence="11">
    <location>
        <begin position="80"/>
        <end position="94"/>
    </location>
</feature>
<dbReference type="GO" id="GO:0008324">
    <property type="term" value="F:monoatomic cation transmembrane transporter activity"/>
    <property type="evidence" value="ECO:0007669"/>
    <property type="project" value="InterPro"/>
</dbReference>
<evidence type="ECO:0000256" key="3">
    <source>
        <dbReference type="ARBA" id="ARBA00022692"/>
    </source>
</evidence>
<evidence type="ECO:0000256" key="1">
    <source>
        <dbReference type="ARBA" id="ARBA00004141"/>
    </source>
</evidence>
<evidence type="ECO:0000259" key="14">
    <source>
        <dbReference type="PROSITE" id="PS51371"/>
    </source>
</evidence>
<dbReference type="GO" id="GO:0034707">
    <property type="term" value="C:chloride channel complex"/>
    <property type="evidence" value="ECO:0007669"/>
    <property type="project" value="UniProtKB-KW"/>
</dbReference>
<evidence type="ECO:0000256" key="12">
    <source>
        <dbReference type="SAM" id="Phobius"/>
    </source>
</evidence>
<keyword evidence="16" id="KW-1185">Reference proteome</keyword>
<organism evidence="15 16">
    <name type="scientific">Enhygromyxa salina</name>
    <dbReference type="NCBI Taxonomy" id="215803"/>
    <lineage>
        <taxon>Bacteria</taxon>
        <taxon>Pseudomonadati</taxon>
        <taxon>Myxococcota</taxon>
        <taxon>Polyangia</taxon>
        <taxon>Nannocystales</taxon>
        <taxon>Nannocystaceae</taxon>
        <taxon>Enhygromyxa</taxon>
    </lineage>
</organism>
<comment type="caution">
    <text evidence="15">The sequence shown here is derived from an EMBL/GenBank/DDBJ whole genome shotgun (WGS) entry which is preliminary data.</text>
</comment>
<sequence length="882" mass="92488">MAVDDDSGEPRGDELEGEEALAPDPAARHDTQPMSFPPLPDEAVDDLPFEPSLELDIELEESPRQPITSSESPAASGTYEIPAATSSAEPPSESGPRRKRQAAGVHPSLAGVEMRQDTGAYPQVETDSYVSVAAKAAGSARPERREPRPPVQKTGTFSSVGAAARDSAGSGAGPPTGVHTGVWDTSKTGFYKPLSAPGRIVRLWEELGLRVGQRIAETVGDDHVYLLLMATLVGVASGATAGLLLLWIARALELFPAVGKAFPSFGWIYVVLAPALGGLMVGGLRVVARRWFGDIAEGIPAVIETVGQQGRLKGSSGAMLGVGTGLTIASGGSVGHEGPTVAIGATVGSVVGRFFGLRMRRQTTMIGAGCAAGLASAFNAPLAGVIFTVEVVFKRSVGGNVGTMSVFTPLIVAAVAGTFTSYAIFGARSELIAPGDVAGDRLLLEMIFFLALAVIAGLLSPAMSRVIIFSSDLFEGMKRLPVWAKPALGGLGVGLLGALLFSQLLGPGRGIVFDALNSELVWQIALALVVLKIVATAVTIGSGGMGGVFMPSLVIGACVGTVVHALASVVLGEGVSQPAAYALVGMGAYLGATLRAPLTPIVMIFELTGDYGLILPLMFACILSAFVAGRVEKDTLFDLSLRRRGSSRVLDAGDDIGVMYRGQVGDLMVLPDHMLRLSSSFEELQRAALVEDTPTLYLLDEHERVAGVIDSRALAARVLRGEISPEATAGELTTAERPTLLVPGDTLAGAMLAFARSGRDVLPVVDADRRLLGLIERTVLMAHYSEHVLEQRAELQVHGGSGLDHEVNLGSGVTLERVVVGRSWAGQTLSELDLRGRVNVQVLEWRRDDQLQTLDPRRPLREGDVLALAGSRDSLLAARWVE</sequence>
<dbReference type="SUPFAM" id="SSF116726">
    <property type="entry name" value="TrkA C-terminal domain-like"/>
    <property type="match status" value="1"/>
</dbReference>
<dbReference type="InterPro" id="IPR046342">
    <property type="entry name" value="CBS_dom_sf"/>
</dbReference>
<evidence type="ECO:0000256" key="4">
    <source>
        <dbReference type="ARBA" id="ARBA00022989"/>
    </source>
</evidence>
<evidence type="ECO:0000256" key="11">
    <source>
        <dbReference type="SAM" id="MobiDB-lite"/>
    </source>
</evidence>
<evidence type="ECO:0000259" key="13">
    <source>
        <dbReference type="PROSITE" id="PS51202"/>
    </source>
</evidence>